<keyword evidence="2" id="KW-1185">Reference proteome</keyword>
<reference evidence="1" key="1">
    <citation type="journal article" date="2014" name="Int. J. Syst. Evol. Microbiol.">
        <title>Complete genome sequence of Corynebacterium casei LMG S-19264T (=DSM 44701T), isolated from a smear-ripened cheese.</title>
        <authorList>
            <consortium name="US DOE Joint Genome Institute (JGI-PGF)"/>
            <person name="Walter F."/>
            <person name="Albersmeier A."/>
            <person name="Kalinowski J."/>
            <person name="Ruckert C."/>
        </authorList>
    </citation>
    <scope>NUCLEOTIDE SEQUENCE</scope>
    <source>
        <strain evidence="1">KCTC 32296</strain>
    </source>
</reference>
<accession>A0A918QG23</accession>
<sequence length="90" mass="9849">MSSVRDLVDYIKTIDRVNIAVGINGRTQLNHDFERFRSMSGGVMVSEYLAKRVRPYLPSGTEVAILDPAGRTCANSALLVNIRIPDGAKA</sequence>
<evidence type="ECO:0000313" key="1">
    <source>
        <dbReference type="EMBL" id="GGZ44657.1"/>
    </source>
</evidence>
<protein>
    <submittedName>
        <fullName evidence="1">Uncharacterized protein</fullName>
    </submittedName>
</protein>
<comment type="caution">
    <text evidence="1">The sequence shown here is derived from an EMBL/GenBank/DDBJ whole genome shotgun (WGS) entry which is preliminary data.</text>
</comment>
<gene>
    <name evidence="1" type="ORF">GCM10011273_34300</name>
</gene>
<reference evidence="1" key="2">
    <citation type="submission" date="2020-09" db="EMBL/GenBank/DDBJ databases">
        <authorList>
            <person name="Sun Q."/>
            <person name="Kim S."/>
        </authorList>
    </citation>
    <scope>NUCLEOTIDE SEQUENCE</scope>
    <source>
        <strain evidence="1">KCTC 32296</strain>
    </source>
</reference>
<evidence type="ECO:0000313" key="2">
    <source>
        <dbReference type="Proteomes" id="UP000662572"/>
    </source>
</evidence>
<dbReference type="RefSeq" id="WP_189488905.1">
    <property type="nucleotide sequence ID" value="NZ_BMZB01000007.1"/>
</dbReference>
<dbReference type="AlphaFoldDB" id="A0A918QG23"/>
<organism evidence="1 2">
    <name type="scientific">Asticcacaulis endophyticus</name>
    <dbReference type="NCBI Taxonomy" id="1395890"/>
    <lineage>
        <taxon>Bacteria</taxon>
        <taxon>Pseudomonadati</taxon>
        <taxon>Pseudomonadota</taxon>
        <taxon>Alphaproteobacteria</taxon>
        <taxon>Caulobacterales</taxon>
        <taxon>Caulobacteraceae</taxon>
        <taxon>Asticcacaulis</taxon>
    </lineage>
</organism>
<name>A0A918QG23_9CAUL</name>
<proteinExistence type="predicted"/>
<dbReference type="Proteomes" id="UP000662572">
    <property type="component" value="Unassembled WGS sequence"/>
</dbReference>
<dbReference type="EMBL" id="BMZB01000007">
    <property type="protein sequence ID" value="GGZ44657.1"/>
    <property type="molecule type" value="Genomic_DNA"/>
</dbReference>